<feature type="coiled-coil region" evidence="1">
    <location>
        <begin position="95"/>
        <end position="146"/>
    </location>
</feature>
<dbReference type="SUPFAM" id="SSF81383">
    <property type="entry name" value="F-box domain"/>
    <property type="match status" value="1"/>
</dbReference>
<keyword evidence="1" id="KW-0175">Coiled coil</keyword>
<accession>A0A6G0WNX4</accession>
<dbReference type="Pfam" id="PF00646">
    <property type="entry name" value="F-box"/>
    <property type="match status" value="1"/>
</dbReference>
<name>A0A6G0WNX4_9STRA</name>
<feature type="domain" description="F-box" evidence="2">
    <location>
        <begin position="173"/>
        <end position="207"/>
    </location>
</feature>
<feature type="coiled-coil region" evidence="1">
    <location>
        <begin position="336"/>
        <end position="427"/>
    </location>
</feature>
<dbReference type="AlphaFoldDB" id="A0A6G0WNX4"/>
<feature type="coiled-coil region" evidence="1">
    <location>
        <begin position="266"/>
        <end position="307"/>
    </location>
</feature>
<evidence type="ECO:0000313" key="4">
    <source>
        <dbReference type="Proteomes" id="UP000481153"/>
    </source>
</evidence>
<dbReference type="InterPro" id="IPR001810">
    <property type="entry name" value="F-box_dom"/>
</dbReference>
<dbReference type="Proteomes" id="UP000481153">
    <property type="component" value="Unassembled WGS sequence"/>
</dbReference>
<protein>
    <recommendedName>
        <fullName evidence="2">F-box domain-containing protein</fullName>
    </recommendedName>
</protein>
<dbReference type="InterPro" id="IPR036047">
    <property type="entry name" value="F-box-like_dom_sf"/>
</dbReference>
<evidence type="ECO:0000259" key="2">
    <source>
        <dbReference type="Pfam" id="PF00646"/>
    </source>
</evidence>
<keyword evidence="4" id="KW-1185">Reference proteome</keyword>
<reference evidence="3 4" key="1">
    <citation type="submission" date="2019-07" db="EMBL/GenBank/DDBJ databases">
        <title>Genomics analysis of Aphanomyces spp. identifies a new class of oomycete effector associated with host adaptation.</title>
        <authorList>
            <person name="Gaulin E."/>
        </authorList>
    </citation>
    <scope>NUCLEOTIDE SEQUENCE [LARGE SCALE GENOMIC DNA]</scope>
    <source>
        <strain evidence="3 4">ATCC 201684</strain>
    </source>
</reference>
<evidence type="ECO:0000256" key="1">
    <source>
        <dbReference type="SAM" id="Coils"/>
    </source>
</evidence>
<dbReference type="VEuPathDB" id="FungiDB:AeMF1_020351"/>
<evidence type="ECO:0000313" key="3">
    <source>
        <dbReference type="EMBL" id="KAF0729080.1"/>
    </source>
</evidence>
<proteinExistence type="predicted"/>
<dbReference type="EMBL" id="VJMJ01000169">
    <property type="protein sequence ID" value="KAF0729080.1"/>
    <property type="molecule type" value="Genomic_DNA"/>
</dbReference>
<gene>
    <name evidence="3" type="ORF">Ae201684_013217</name>
</gene>
<sequence>MTSFLEGYVRQLTQSTAEDILTPVTVKSVLDDMVSDVETWVFETERHALTAELDEMRAQLAQCARTERMHWDEKQNMLNQISFLQVQGKALALKLRHEADLVAQEIEDKERLERELLESKEKIASFANVSRELARSQREVRDLYRRQSIQSMLKISPAHKANPPLKAKAGGILGLQDKHLLIIFAFVGARDVLAISLTCHSWRSRIHTLFGLETKPSPASAAPKTQPLKLKPAPVLDKAQLAKADEMMKSFNAKEMKLFHDLVVRLKGLEANMVSLQAEKEDLAARLQGAENVRDFLMDKLTDAEDALTFSLGEKAKVEAQSSLDREVMAYLDSKAQDLEAVAQSYAVQNEELKVELDRLQREHDAKSQVIEDMIRHLTAEKNDIELQSKAQKKVLVKEVRTLRAENARLAMECNGYRAQLKQLKSSLMSLETFDTNF</sequence>
<organism evidence="3 4">
    <name type="scientific">Aphanomyces euteiches</name>
    <dbReference type="NCBI Taxonomy" id="100861"/>
    <lineage>
        <taxon>Eukaryota</taxon>
        <taxon>Sar</taxon>
        <taxon>Stramenopiles</taxon>
        <taxon>Oomycota</taxon>
        <taxon>Saprolegniomycetes</taxon>
        <taxon>Saprolegniales</taxon>
        <taxon>Verrucalvaceae</taxon>
        <taxon>Aphanomyces</taxon>
    </lineage>
</organism>
<dbReference type="VEuPathDB" id="FungiDB:AeMF1_020350"/>
<comment type="caution">
    <text evidence="3">The sequence shown here is derived from an EMBL/GenBank/DDBJ whole genome shotgun (WGS) entry which is preliminary data.</text>
</comment>